<organism evidence="3">
    <name type="scientific">Cucumis melo</name>
    <name type="common">Muskmelon</name>
    <dbReference type="NCBI Taxonomy" id="3656"/>
    <lineage>
        <taxon>Eukaryota</taxon>
        <taxon>Viridiplantae</taxon>
        <taxon>Streptophyta</taxon>
        <taxon>Embryophyta</taxon>
        <taxon>Tracheophyta</taxon>
        <taxon>Spermatophyta</taxon>
        <taxon>Magnoliopsida</taxon>
        <taxon>eudicotyledons</taxon>
        <taxon>Gunneridae</taxon>
        <taxon>Pentapetalae</taxon>
        <taxon>rosids</taxon>
        <taxon>fabids</taxon>
        <taxon>Cucurbitales</taxon>
        <taxon>Cucurbitaceae</taxon>
        <taxon>Benincaseae</taxon>
        <taxon>Cucumis</taxon>
    </lineage>
</organism>
<reference evidence="3" key="1">
    <citation type="submission" date="2023-03" db="UniProtKB">
        <authorList>
            <consortium name="EnsemblPlants"/>
        </authorList>
    </citation>
    <scope>IDENTIFICATION</scope>
</reference>
<evidence type="ECO:0000256" key="1">
    <source>
        <dbReference type="SAM" id="Phobius"/>
    </source>
</evidence>
<dbReference type="EnsemblPlants" id="MELO3C028745.2.1">
    <property type="protein sequence ID" value="MELO3C028745.2.1"/>
    <property type="gene ID" value="MELO3C028745.2"/>
</dbReference>
<dbReference type="Pfam" id="PF24924">
    <property type="entry name" value="DUF7745"/>
    <property type="match status" value="1"/>
</dbReference>
<keyword evidence="1" id="KW-1133">Transmembrane helix</keyword>
<proteinExistence type="predicted"/>
<evidence type="ECO:0000259" key="2">
    <source>
        <dbReference type="Pfam" id="PF24924"/>
    </source>
</evidence>
<dbReference type="PANTHER" id="PTHR48154">
    <property type="entry name" value="PROTEIN, PUTATIVE-RELATED"/>
    <property type="match status" value="1"/>
</dbReference>
<accession>A0A9I9E4T7</accession>
<dbReference type="Gramene" id="MELO3C028745.2.1">
    <property type="protein sequence ID" value="MELO3C028745.2.1"/>
    <property type="gene ID" value="MELO3C028745.2"/>
</dbReference>
<feature type="domain" description="DUF7745" evidence="2">
    <location>
        <begin position="4"/>
        <end position="155"/>
    </location>
</feature>
<sequence>MPEHRVEFTKAYGSIGDLLYTTINTSTLQALSNFWDPMLKCFTFNTVNLTPTIEEYQALISLPVDRGNKPYINDRKLTLQGSLSKFMGDIHASEIKKQMKTKEGRNCIPINYLINLAHGCLSGKKGLSLIALCIYGTIIFLELKDMLKKRLLRFFLG</sequence>
<name>A0A9I9E4T7_CUCME</name>
<keyword evidence="1" id="KW-0812">Transmembrane</keyword>
<evidence type="ECO:0000313" key="3">
    <source>
        <dbReference type="EnsemblPlants" id="MELO3C028745.2.1"/>
    </source>
</evidence>
<keyword evidence="1" id="KW-0472">Membrane</keyword>
<feature type="transmembrane region" description="Helical" evidence="1">
    <location>
        <begin position="126"/>
        <end position="143"/>
    </location>
</feature>
<dbReference type="PANTHER" id="PTHR48154:SF1">
    <property type="entry name" value="PROTEIN, PUTATIVE-RELATED"/>
    <property type="match status" value="1"/>
</dbReference>
<protein>
    <recommendedName>
        <fullName evidence="2">DUF7745 domain-containing protein</fullName>
    </recommendedName>
</protein>
<dbReference type="InterPro" id="IPR056647">
    <property type="entry name" value="DUF7745"/>
</dbReference>
<dbReference type="AlphaFoldDB" id="A0A9I9E4T7"/>